<gene>
    <name evidence="10" type="ORF">C1752_01827</name>
</gene>
<dbReference type="AlphaFoldDB" id="A0A2W1JQU4"/>
<feature type="domain" description="Major facilitator superfamily (MFS) profile" evidence="9">
    <location>
        <begin position="68"/>
        <end position="482"/>
    </location>
</feature>
<name>A0A2W1JQU4_9CYAN</name>
<dbReference type="RefSeq" id="WP_110985774.1">
    <property type="nucleotide sequence ID" value="NZ_CAWNWM010000004.1"/>
</dbReference>
<feature type="transmembrane region" description="Helical" evidence="8">
    <location>
        <begin position="172"/>
        <end position="192"/>
    </location>
</feature>
<evidence type="ECO:0000256" key="8">
    <source>
        <dbReference type="SAM" id="Phobius"/>
    </source>
</evidence>
<feature type="transmembrane region" description="Helical" evidence="8">
    <location>
        <begin position="70"/>
        <end position="95"/>
    </location>
</feature>
<evidence type="ECO:0000256" key="4">
    <source>
        <dbReference type="ARBA" id="ARBA00022692"/>
    </source>
</evidence>
<protein>
    <recommendedName>
        <fullName evidence="9">Major facilitator superfamily (MFS) profile domain-containing protein</fullName>
    </recommendedName>
</protein>
<feature type="transmembrane region" description="Helical" evidence="8">
    <location>
        <begin position="305"/>
        <end position="327"/>
    </location>
</feature>
<feature type="transmembrane region" description="Helical" evidence="8">
    <location>
        <begin position="431"/>
        <end position="450"/>
    </location>
</feature>
<feature type="transmembrane region" description="Helical" evidence="8">
    <location>
        <begin position="456"/>
        <end position="478"/>
    </location>
</feature>
<evidence type="ECO:0000313" key="11">
    <source>
        <dbReference type="Proteomes" id="UP000248857"/>
    </source>
</evidence>
<sequence length="492" mass="52341">MTSIRDPKSDPKSPKTYPSGRRPTSPPRSKPASANAEKKPVSELSNPHSVEVEETEAQGFGPVLQNRNFLMLWAGQVFSQVADKFYLVLMIALISSRFQEADQTISGWVSSIMIAFTIPAVLFGSIAGVYVDRWPKRPTLVLTNIVRGVLVLLLFPTLAALQPGLEWMGVPFGFWLLLLVTFLVSALTQFFAPAEQAAIPLVVPREHLLSANALYTFTMMLAVIAGFAAGEPLLALASTFTDTWAGTRDLGAMVVVGGSYGVAGLLLCLLVTGESANDSDAEDAHVWADIKDGLRYLGQQRQVRGALIQLVILFSVFAALAVLVVRLAEILPALEASQFGFLLAAGGVGMALSVALLGQLGHRVKPHRLSFYGSMGMAVMLAGLAFTTQSLWGVLGCLFGLGAFAALVGVPMQTTIQSRTPEEMRGKVFGLQNNAVNIALSLPLALAGLAETAWGLGPVFLGLASLVVTGGLLSWYIADTGSLYSEQSSVES</sequence>
<evidence type="ECO:0000256" key="1">
    <source>
        <dbReference type="ARBA" id="ARBA00004651"/>
    </source>
</evidence>
<feature type="transmembrane region" description="Helical" evidence="8">
    <location>
        <begin position="339"/>
        <end position="357"/>
    </location>
</feature>
<feature type="transmembrane region" description="Helical" evidence="8">
    <location>
        <begin position="369"/>
        <end position="386"/>
    </location>
</feature>
<dbReference type="PROSITE" id="PS50850">
    <property type="entry name" value="MFS"/>
    <property type="match status" value="1"/>
</dbReference>
<feature type="compositionally biased region" description="Basic and acidic residues" evidence="7">
    <location>
        <begin position="1"/>
        <end position="13"/>
    </location>
</feature>
<proteinExistence type="predicted"/>
<dbReference type="CDD" id="cd06173">
    <property type="entry name" value="MFS_MefA_like"/>
    <property type="match status" value="1"/>
</dbReference>
<feature type="region of interest" description="Disordered" evidence="7">
    <location>
        <begin position="1"/>
        <end position="49"/>
    </location>
</feature>
<keyword evidence="5 8" id="KW-1133">Transmembrane helix</keyword>
<accession>A0A2W1JQU4</accession>
<evidence type="ECO:0000313" key="10">
    <source>
        <dbReference type="EMBL" id="PZD73745.1"/>
    </source>
</evidence>
<keyword evidence="4 8" id="KW-0812">Transmembrane</keyword>
<dbReference type="OrthoDB" id="9775268at2"/>
<dbReference type="SUPFAM" id="SSF103473">
    <property type="entry name" value="MFS general substrate transporter"/>
    <property type="match status" value="1"/>
</dbReference>
<dbReference type="Proteomes" id="UP000248857">
    <property type="component" value="Unassembled WGS sequence"/>
</dbReference>
<dbReference type="InterPro" id="IPR036259">
    <property type="entry name" value="MFS_trans_sf"/>
</dbReference>
<organism evidence="10 11">
    <name type="scientific">Acaryochloris thomasi RCC1774</name>
    <dbReference type="NCBI Taxonomy" id="1764569"/>
    <lineage>
        <taxon>Bacteria</taxon>
        <taxon>Bacillati</taxon>
        <taxon>Cyanobacteriota</taxon>
        <taxon>Cyanophyceae</taxon>
        <taxon>Acaryochloridales</taxon>
        <taxon>Acaryochloridaceae</taxon>
        <taxon>Acaryochloris</taxon>
        <taxon>Acaryochloris thomasi</taxon>
    </lineage>
</organism>
<feature type="transmembrane region" description="Helical" evidence="8">
    <location>
        <begin position="250"/>
        <end position="271"/>
    </location>
</feature>
<dbReference type="EMBL" id="PQWO01000004">
    <property type="protein sequence ID" value="PZD73745.1"/>
    <property type="molecule type" value="Genomic_DNA"/>
</dbReference>
<feature type="transmembrane region" description="Helical" evidence="8">
    <location>
        <begin position="107"/>
        <end position="131"/>
    </location>
</feature>
<keyword evidence="6 8" id="KW-0472">Membrane</keyword>
<dbReference type="Gene3D" id="1.20.1250.20">
    <property type="entry name" value="MFS general substrate transporter like domains"/>
    <property type="match status" value="1"/>
</dbReference>
<evidence type="ECO:0000256" key="2">
    <source>
        <dbReference type="ARBA" id="ARBA00022448"/>
    </source>
</evidence>
<feature type="transmembrane region" description="Helical" evidence="8">
    <location>
        <begin position="392"/>
        <end position="410"/>
    </location>
</feature>
<keyword evidence="11" id="KW-1185">Reference proteome</keyword>
<dbReference type="GO" id="GO:0022857">
    <property type="term" value="F:transmembrane transporter activity"/>
    <property type="evidence" value="ECO:0007669"/>
    <property type="project" value="InterPro"/>
</dbReference>
<comment type="caution">
    <text evidence="10">The sequence shown here is derived from an EMBL/GenBank/DDBJ whole genome shotgun (WGS) entry which is preliminary data.</text>
</comment>
<keyword evidence="3" id="KW-1003">Cell membrane</keyword>
<dbReference type="InterPro" id="IPR011701">
    <property type="entry name" value="MFS"/>
</dbReference>
<dbReference type="Pfam" id="PF07690">
    <property type="entry name" value="MFS_1"/>
    <property type="match status" value="1"/>
</dbReference>
<feature type="transmembrane region" description="Helical" evidence="8">
    <location>
        <begin position="213"/>
        <end position="230"/>
    </location>
</feature>
<dbReference type="InterPro" id="IPR020846">
    <property type="entry name" value="MFS_dom"/>
</dbReference>
<evidence type="ECO:0000256" key="6">
    <source>
        <dbReference type="ARBA" id="ARBA00023136"/>
    </source>
</evidence>
<evidence type="ECO:0000259" key="9">
    <source>
        <dbReference type="PROSITE" id="PS50850"/>
    </source>
</evidence>
<feature type="transmembrane region" description="Helical" evidence="8">
    <location>
        <begin position="140"/>
        <end position="160"/>
    </location>
</feature>
<evidence type="ECO:0000256" key="3">
    <source>
        <dbReference type="ARBA" id="ARBA00022475"/>
    </source>
</evidence>
<evidence type="ECO:0000256" key="7">
    <source>
        <dbReference type="SAM" id="MobiDB-lite"/>
    </source>
</evidence>
<reference evidence="10 11" key="1">
    <citation type="journal article" date="2018" name="Sci. Rep.">
        <title>A novel species of the marine cyanobacterium Acaryochloris with a unique pigment content and lifestyle.</title>
        <authorList>
            <person name="Partensky F."/>
            <person name="Six C."/>
            <person name="Ratin M."/>
            <person name="Garczarek L."/>
            <person name="Vaulot D."/>
            <person name="Probert I."/>
            <person name="Calteau A."/>
            <person name="Gourvil P."/>
            <person name="Marie D."/>
            <person name="Grebert T."/>
            <person name="Bouchier C."/>
            <person name="Le Panse S."/>
            <person name="Gachenot M."/>
            <person name="Rodriguez F."/>
            <person name="Garrido J.L."/>
        </authorList>
    </citation>
    <scope>NUCLEOTIDE SEQUENCE [LARGE SCALE GENOMIC DNA]</scope>
    <source>
        <strain evidence="10 11">RCC1774</strain>
    </source>
</reference>
<comment type="subcellular location">
    <subcellularLocation>
        <location evidence="1">Cell membrane</location>
        <topology evidence="1">Multi-pass membrane protein</topology>
    </subcellularLocation>
</comment>
<dbReference type="PANTHER" id="PTHR43266">
    <property type="entry name" value="MACROLIDE-EFFLUX PROTEIN"/>
    <property type="match status" value="1"/>
</dbReference>
<dbReference type="GO" id="GO:0005886">
    <property type="term" value="C:plasma membrane"/>
    <property type="evidence" value="ECO:0007669"/>
    <property type="project" value="UniProtKB-SubCell"/>
</dbReference>
<dbReference type="PANTHER" id="PTHR43266:SF2">
    <property type="entry name" value="MAJOR FACILITATOR SUPERFAMILY (MFS) PROFILE DOMAIN-CONTAINING PROTEIN"/>
    <property type="match status" value="1"/>
</dbReference>
<keyword evidence="2" id="KW-0813">Transport</keyword>
<evidence type="ECO:0000256" key="5">
    <source>
        <dbReference type="ARBA" id="ARBA00022989"/>
    </source>
</evidence>